<protein>
    <submittedName>
        <fullName evidence="1">Uncharacterized protein</fullName>
    </submittedName>
</protein>
<dbReference type="KEGG" id="pto:PTO0031"/>
<dbReference type="InParanoid" id="Q6L335"/>
<gene>
    <name evidence="1" type="ordered locus">PTO0031</name>
</gene>
<organism evidence="1 2">
    <name type="scientific">Picrophilus torridus (strain ATCC 700027 / DSM 9790 / JCM 10055 / NBRC 100828 / KAW 2/3)</name>
    <dbReference type="NCBI Taxonomy" id="1122961"/>
    <lineage>
        <taxon>Archaea</taxon>
        <taxon>Methanobacteriati</taxon>
        <taxon>Thermoplasmatota</taxon>
        <taxon>Thermoplasmata</taxon>
        <taxon>Thermoplasmatales</taxon>
        <taxon>Picrophilaceae</taxon>
        <taxon>Picrophilus</taxon>
    </lineage>
</organism>
<dbReference type="Proteomes" id="UP000000438">
    <property type="component" value="Chromosome"/>
</dbReference>
<dbReference type="HOGENOM" id="CLU_2420152_0_0_2"/>
<evidence type="ECO:0000313" key="2">
    <source>
        <dbReference type="Proteomes" id="UP000000438"/>
    </source>
</evidence>
<dbReference type="eggNOG" id="arCOG04708">
    <property type="taxonomic scope" value="Archaea"/>
</dbReference>
<dbReference type="EMBL" id="AE017261">
    <property type="protein sequence ID" value="AAT42616.1"/>
    <property type="molecule type" value="Genomic_DNA"/>
</dbReference>
<sequence length="91" mass="10278">MAINLLLRSASLNKTSVLAYRNNRMVASLRKVMNNIKHGLSVLIKYYSTGRPGNPGIAEDKFVNNQNTKFDIAIFDEVQMMNINNIKTPHV</sequence>
<name>Q6L335_PICTO</name>
<reference evidence="1 2" key="1">
    <citation type="journal article" date="2004" name="Proc. Natl. Acad. Sci. U.S.A.">
        <title>Genome sequence of Picrophilus torridus and its implications for life around pH 0.</title>
        <authorList>
            <person name="Futterer O."/>
            <person name="Angelov A."/>
            <person name="Liesegang H."/>
            <person name="Gottschalk G."/>
            <person name="Schleper C."/>
            <person name="Schepers B."/>
            <person name="Dock C."/>
            <person name="Antranikian G."/>
            <person name="Liebl W."/>
        </authorList>
    </citation>
    <scope>NUCLEOTIDE SEQUENCE [LARGE SCALE GENOMIC DNA]</scope>
    <source>
        <strain evidence="2">ATCC 700027 / DSM 9790 / JCM 10055 / NBRC 100828</strain>
    </source>
</reference>
<dbReference type="OrthoDB" id="56801at2157"/>
<accession>Q6L335</accession>
<dbReference type="PaxDb" id="263820-PTO0031"/>
<proteinExistence type="predicted"/>
<evidence type="ECO:0000313" key="1">
    <source>
        <dbReference type="EMBL" id="AAT42616.1"/>
    </source>
</evidence>
<dbReference type="AlphaFoldDB" id="Q6L335"/>